<reference evidence="1" key="1">
    <citation type="submission" date="2017-05" db="EMBL/GenBank/DDBJ databases">
        <authorList>
            <person name="Song R."/>
            <person name="Chenine A.L."/>
            <person name="Ruprecht R.M."/>
        </authorList>
    </citation>
    <scope>NUCLEOTIDE SEQUENCE</scope>
    <source>
        <strain evidence="1">Kingella_eburonensis</strain>
    </source>
</reference>
<protein>
    <submittedName>
        <fullName evidence="2">Uncharacterized protein</fullName>
    </submittedName>
</protein>
<evidence type="ECO:0000313" key="1">
    <source>
        <dbReference type="EMBL" id="SMQ12766.1"/>
    </source>
</evidence>
<evidence type="ECO:0000313" key="3">
    <source>
        <dbReference type="Proteomes" id="UP000215450"/>
    </source>
</evidence>
<dbReference type="GeneID" id="93263263"/>
<reference evidence="2 3" key="2">
    <citation type="submission" date="2017-06" db="EMBL/GenBank/DDBJ databases">
        <authorList>
            <person name="Kim H.J."/>
            <person name="Triplett B.A."/>
        </authorList>
    </citation>
    <scope>NUCLEOTIDE SEQUENCE [LARGE SCALE GENOMIC DNA]</scope>
    <source>
        <strain evidence="2">Kingella_eburonensis</strain>
    </source>
</reference>
<sequence length="182" mass="21633">MTTTRPTLPKLLANKSADELRKLLIDLAKSSKDTREAIFEYYGQYQSPEEFESTFKKQKKQNFYTYSRMMDEYYADSAKAKKTLRKYSRHQLYSPLVKILVAEHLGVVLTNDTEYDFEELLDVFMDCCWGIYQLALAEKIPDVLLPRFWQFVDTVNTQHIYEQYEDYRVLFREIKKGAVLDN</sequence>
<keyword evidence="3" id="KW-1185">Reference proteome</keyword>
<organism evidence="2 3">
    <name type="scientific">Kingella negevensis</name>
    <dbReference type="NCBI Taxonomy" id="1522312"/>
    <lineage>
        <taxon>Bacteria</taxon>
        <taxon>Pseudomonadati</taxon>
        <taxon>Pseudomonadota</taxon>
        <taxon>Betaproteobacteria</taxon>
        <taxon>Neisseriales</taxon>
        <taxon>Neisseriaceae</taxon>
        <taxon>Kingella</taxon>
    </lineage>
</organism>
<dbReference type="EMBL" id="FXUV01000030">
    <property type="protein sequence ID" value="SMQ12766.1"/>
    <property type="molecule type" value="Genomic_DNA"/>
</dbReference>
<dbReference type="RefSeq" id="WP_003787640.1">
    <property type="nucleotide sequence ID" value="NZ_FXUV02000087.1"/>
</dbReference>
<accession>A0A238TE33</accession>
<dbReference type="EMBL" id="FXUV02000087">
    <property type="protein sequence ID" value="SNB84342.1"/>
    <property type="molecule type" value="Genomic_DNA"/>
</dbReference>
<dbReference type="STRING" id="1522312.GCA_900177895_00238"/>
<dbReference type="OrthoDB" id="9862999at2"/>
<dbReference type="Proteomes" id="UP000215450">
    <property type="component" value="Unassembled WGS sequence"/>
</dbReference>
<dbReference type="AlphaFoldDB" id="A0A238TE33"/>
<proteinExistence type="predicted"/>
<gene>
    <name evidence="1" type="ORF">KEBURONENSIS_00342</name>
    <name evidence="2" type="ORF">KEBURONENSIS_00616</name>
</gene>
<name>A0A238TE33_9NEIS</name>
<evidence type="ECO:0000313" key="2">
    <source>
        <dbReference type="EMBL" id="SNB84342.1"/>
    </source>
</evidence>